<keyword evidence="3" id="KW-1185">Reference proteome</keyword>
<protein>
    <submittedName>
        <fullName evidence="2">Uncharacterized protein</fullName>
    </submittedName>
</protein>
<dbReference type="EMBL" id="JARKIB010000833">
    <property type="protein sequence ID" value="KAJ7690597.1"/>
    <property type="molecule type" value="Genomic_DNA"/>
</dbReference>
<feature type="region of interest" description="Disordered" evidence="1">
    <location>
        <begin position="121"/>
        <end position="143"/>
    </location>
</feature>
<dbReference type="Proteomes" id="UP001215598">
    <property type="component" value="Unassembled WGS sequence"/>
</dbReference>
<accession>A0AAD7GE49</accession>
<dbReference type="AlphaFoldDB" id="A0AAD7GE49"/>
<proteinExistence type="predicted"/>
<dbReference type="InterPro" id="IPR027417">
    <property type="entry name" value="P-loop_NTPase"/>
</dbReference>
<gene>
    <name evidence="2" type="ORF">B0H16DRAFT_1856454</name>
</gene>
<evidence type="ECO:0000256" key="1">
    <source>
        <dbReference type="SAM" id="MobiDB-lite"/>
    </source>
</evidence>
<reference evidence="2" key="1">
    <citation type="submission" date="2023-03" db="EMBL/GenBank/DDBJ databases">
        <title>Massive genome expansion in bonnet fungi (Mycena s.s.) driven by repeated elements and novel gene families across ecological guilds.</title>
        <authorList>
            <consortium name="Lawrence Berkeley National Laboratory"/>
            <person name="Harder C.B."/>
            <person name="Miyauchi S."/>
            <person name="Viragh M."/>
            <person name="Kuo A."/>
            <person name="Thoen E."/>
            <person name="Andreopoulos B."/>
            <person name="Lu D."/>
            <person name="Skrede I."/>
            <person name="Drula E."/>
            <person name="Henrissat B."/>
            <person name="Morin E."/>
            <person name="Kohler A."/>
            <person name="Barry K."/>
            <person name="LaButti K."/>
            <person name="Morin E."/>
            <person name="Salamov A."/>
            <person name="Lipzen A."/>
            <person name="Mereny Z."/>
            <person name="Hegedus B."/>
            <person name="Baldrian P."/>
            <person name="Stursova M."/>
            <person name="Weitz H."/>
            <person name="Taylor A."/>
            <person name="Grigoriev I.V."/>
            <person name="Nagy L.G."/>
            <person name="Martin F."/>
            <person name="Kauserud H."/>
        </authorList>
    </citation>
    <scope>NUCLEOTIDE SEQUENCE</scope>
    <source>
        <strain evidence="2">CBHHK182m</strain>
    </source>
</reference>
<evidence type="ECO:0000313" key="3">
    <source>
        <dbReference type="Proteomes" id="UP001215598"/>
    </source>
</evidence>
<organism evidence="2 3">
    <name type="scientific">Mycena metata</name>
    <dbReference type="NCBI Taxonomy" id="1033252"/>
    <lineage>
        <taxon>Eukaryota</taxon>
        <taxon>Fungi</taxon>
        <taxon>Dikarya</taxon>
        <taxon>Basidiomycota</taxon>
        <taxon>Agaricomycotina</taxon>
        <taxon>Agaricomycetes</taxon>
        <taxon>Agaricomycetidae</taxon>
        <taxon>Agaricales</taxon>
        <taxon>Marasmiineae</taxon>
        <taxon>Mycenaceae</taxon>
        <taxon>Mycena</taxon>
    </lineage>
</organism>
<dbReference type="Gene3D" id="3.40.50.300">
    <property type="entry name" value="P-loop containing nucleotide triphosphate hydrolases"/>
    <property type="match status" value="1"/>
</dbReference>
<evidence type="ECO:0000313" key="2">
    <source>
        <dbReference type="EMBL" id="KAJ7690597.1"/>
    </source>
</evidence>
<comment type="caution">
    <text evidence="2">The sequence shown here is derived from an EMBL/GenBank/DDBJ whole genome shotgun (WGS) entry which is preliminary data.</text>
</comment>
<sequence>METTYCVALLQETENRPHSLSQSWSSTSTILTAISTLSTSGYPHAITRCTKWRVLCVGPEHLCANEWHEIAEWPIFRSSLLFVVTDEVHLINEWGVSFRLPLAKFVAVGFHVLRSPHPQPASCTPTPLQPTRPQQSVPSPPLPPPCRRPRRTCYVLPLVLEWALLQLEVEETVVPGKTVAWTTIPGTDGSAGGKYLRRTVILLVVDGVEEDIVLCLHVYIELPHQPNITVSLAIDTLA</sequence>
<feature type="compositionally biased region" description="Low complexity" evidence="1">
    <location>
        <begin position="124"/>
        <end position="137"/>
    </location>
</feature>
<name>A0AAD7GE49_9AGAR</name>